<organism evidence="1 2">
    <name type="scientific">Methylorubrum populi</name>
    <dbReference type="NCBI Taxonomy" id="223967"/>
    <lineage>
        <taxon>Bacteria</taxon>
        <taxon>Pseudomonadati</taxon>
        <taxon>Pseudomonadota</taxon>
        <taxon>Alphaproteobacteria</taxon>
        <taxon>Hyphomicrobiales</taxon>
        <taxon>Methylobacteriaceae</taxon>
        <taxon>Methylorubrum</taxon>
    </lineage>
</organism>
<evidence type="ECO:0000313" key="2">
    <source>
        <dbReference type="Proteomes" id="UP000469949"/>
    </source>
</evidence>
<dbReference type="AlphaFoldDB" id="A0A514KMP8"/>
<dbReference type="EMBL" id="WEKV01000010">
    <property type="protein sequence ID" value="KAB7784191.1"/>
    <property type="molecule type" value="Genomic_DNA"/>
</dbReference>
<gene>
    <name evidence="1" type="ORF">F8B43_2224</name>
</gene>
<sequence>MRDLIKIAAAGTVMAAYALLAPSLVEAVPSPAGSAKTFTQRLPQAGGAVPVSARIDDAAPVPGQIVVTRRPLLVGISTGEASR</sequence>
<accession>A0A514KMP8</accession>
<evidence type="ECO:0000313" key="1">
    <source>
        <dbReference type="EMBL" id="KAB7784191.1"/>
    </source>
</evidence>
<dbReference type="RefSeq" id="WP_141951322.1">
    <property type="nucleotide sequence ID" value="NZ_CP039546.1"/>
</dbReference>
<reference evidence="1 2" key="1">
    <citation type="submission" date="2019-10" db="EMBL/GenBank/DDBJ databases">
        <title>Draft Genome Sequence of the Caffeine Degrading Methylotroph Methylorubrum populi PINKEL.</title>
        <authorList>
            <person name="Dawson S.C."/>
            <person name="Zhang X."/>
            <person name="Wright M.E."/>
            <person name="Sharma G."/>
            <person name="Langner J.T."/>
            <person name="Ditty J.L."/>
            <person name="Subuyuj G.A."/>
        </authorList>
    </citation>
    <scope>NUCLEOTIDE SEQUENCE [LARGE SCALE GENOMIC DNA]</scope>
    <source>
        <strain evidence="1 2">Pinkel</strain>
    </source>
</reference>
<comment type="caution">
    <text evidence="1">The sequence shown here is derived from an EMBL/GenBank/DDBJ whole genome shotgun (WGS) entry which is preliminary data.</text>
</comment>
<protein>
    <submittedName>
        <fullName evidence="1">Uncharacterized protein</fullName>
    </submittedName>
</protein>
<name>A0A514KMP8_9HYPH</name>
<proteinExistence type="predicted"/>
<dbReference type="Proteomes" id="UP000469949">
    <property type="component" value="Unassembled WGS sequence"/>
</dbReference>